<dbReference type="EMBL" id="JACCBK010000001">
    <property type="protein sequence ID" value="NYD86828.1"/>
    <property type="molecule type" value="Genomic_DNA"/>
</dbReference>
<dbReference type="Proteomes" id="UP000577956">
    <property type="component" value="Unassembled WGS sequence"/>
</dbReference>
<reference evidence="2 3" key="1">
    <citation type="submission" date="2020-07" db="EMBL/GenBank/DDBJ databases">
        <title>Sequencing the genomes of 1000 actinobacteria strains.</title>
        <authorList>
            <person name="Klenk H.-P."/>
        </authorList>
    </citation>
    <scope>NUCLEOTIDE SEQUENCE [LARGE SCALE GENOMIC DNA]</scope>
    <source>
        <strain evidence="2 3">DSM 24482</strain>
    </source>
</reference>
<dbReference type="InterPro" id="IPR002934">
    <property type="entry name" value="Polymerase_NTP_transf_dom"/>
</dbReference>
<dbReference type="Gene3D" id="3.30.460.10">
    <property type="entry name" value="Beta Polymerase, domain 2"/>
    <property type="match status" value="1"/>
</dbReference>
<sequence length="182" mass="19752">MAQLAGASPEGARRVLRRLHRHGLVTSRPAGAAILYEANRQHLLWPGIERLVRDADQAVSSIKEQIRTVVDDVWGAHRGDQVTAALFGSVARGEAGPDSDVDVLLIVPEGDDDAVETLVALVIDAVEAMTGNACHVYAATRPRFDELIRADDPMVGSWAADAQVFHGPDFRRRLRGATWDDA</sequence>
<protein>
    <submittedName>
        <fullName evidence="2">Putative nucleotidyltransferase</fullName>
    </submittedName>
</protein>
<dbReference type="SUPFAM" id="SSF81301">
    <property type="entry name" value="Nucleotidyltransferase"/>
    <property type="match status" value="1"/>
</dbReference>
<dbReference type="Pfam" id="PF01909">
    <property type="entry name" value="NTP_transf_2"/>
    <property type="match status" value="1"/>
</dbReference>
<organism evidence="2 3">
    <name type="scientific">Cellulomonas oligotrophica</name>
    <dbReference type="NCBI Taxonomy" id="931536"/>
    <lineage>
        <taxon>Bacteria</taxon>
        <taxon>Bacillati</taxon>
        <taxon>Actinomycetota</taxon>
        <taxon>Actinomycetes</taxon>
        <taxon>Micrococcales</taxon>
        <taxon>Cellulomonadaceae</taxon>
        <taxon>Cellulomonas</taxon>
    </lineage>
</organism>
<feature type="domain" description="Polymerase nucleotidyl transferase" evidence="1">
    <location>
        <begin position="75"/>
        <end position="126"/>
    </location>
</feature>
<proteinExistence type="predicted"/>
<dbReference type="GO" id="GO:0016779">
    <property type="term" value="F:nucleotidyltransferase activity"/>
    <property type="evidence" value="ECO:0007669"/>
    <property type="project" value="InterPro"/>
</dbReference>
<name>A0A7Y9FGB8_9CELL</name>
<evidence type="ECO:0000259" key="1">
    <source>
        <dbReference type="Pfam" id="PF01909"/>
    </source>
</evidence>
<comment type="caution">
    <text evidence="2">The sequence shown here is derived from an EMBL/GenBank/DDBJ whole genome shotgun (WGS) entry which is preliminary data.</text>
</comment>
<evidence type="ECO:0000313" key="2">
    <source>
        <dbReference type="EMBL" id="NYD86828.1"/>
    </source>
</evidence>
<gene>
    <name evidence="2" type="ORF">BKA21_002377</name>
</gene>
<dbReference type="AlphaFoldDB" id="A0A7Y9FGB8"/>
<evidence type="ECO:0000313" key="3">
    <source>
        <dbReference type="Proteomes" id="UP000577956"/>
    </source>
</evidence>
<keyword evidence="2" id="KW-0808">Transferase</keyword>
<dbReference type="InterPro" id="IPR043519">
    <property type="entry name" value="NT_sf"/>
</dbReference>
<accession>A0A7Y9FGB8</accession>
<dbReference type="CDD" id="cd05403">
    <property type="entry name" value="NT_KNTase_like"/>
    <property type="match status" value="1"/>
</dbReference>